<accession>A0ACC3N4C0</accession>
<name>A0ACC3N4C0_9PEZI</name>
<comment type="caution">
    <text evidence="1">The sequence shown here is derived from an EMBL/GenBank/DDBJ whole genome shotgun (WGS) entry which is preliminary data.</text>
</comment>
<keyword evidence="2" id="KW-1185">Reference proteome</keyword>
<protein>
    <submittedName>
        <fullName evidence="1">Uncharacterized protein</fullName>
    </submittedName>
</protein>
<evidence type="ECO:0000313" key="1">
    <source>
        <dbReference type="EMBL" id="KAK3709810.1"/>
    </source>
</evidence>
<sequence>MAASVSSGPLLHPSQFPIPQVTATLTSVFTPPPSCELPLLTSYSDRDFDVDTTAGTSHIYKYPVDQCYPSQFVLANGEAPLYSPGACPYDYEVATDVVLSGSVTHAVCCPTYAAKLVKGDTTTLCFWTSARSSLTSINDGTTSVVDGPYVFEYPAITVAWQASDLPDFNPPSAPLLAYKRAAESVPYGTAASTQGPGASASTSLPASTRVPNSSGTAVSTTQQATSSRNGALSTGVKAGIGVGIAAGVALIIGLLTWALLERRKRQAYTATIPTQYNNVPEKRSATGRRAKGDVGLHEMEAKTTPEMSTDNTRAELESGWQGLEASPR</sequence>
<gene>
    <name evidence="1" type="ORF">LTR37_010638</name>
</gene>
<proteinExistence type="predicted"/>
<dbReference type="Proteomes" id="UP001281147">
    <property type="component" value="Unassembled WGS sequence"/>
</dbReference>
<evidence type="ECO:0000313" key="2">
    <source>
        <dbReference type="Proteomes" id="UP001281147"/>
    </source>
</evidence>
<reference evidence="1" key="1">
    <citation type="submission" date="2023-07" db="EMBL/GenBank/DDBJ databases">
        <title>Black Yeasts Isolated from many extreme environments.</title>
        <authorList>
            <person name="Coleine C."/>
            <person name="Stajich J.E."/>
            <person name="Selbmann L."/>
        </authorList>
    </citation>
    <scope>NUCLEOTIDE SEQUENCE</scope>
    <source>
        <strain evidence="1">CCFEE 5714</strain>
    </source>
</reference>
<organism evidence="1 2">
    <name type="scientific">Vermiconidia calcicola</name>
    <dbReference type="NCBI Taxonomy" id="1690605"/>
    <lineage>
        <taxon>Eukaryota</taxon>
        <taxon>Fungi</taxon>
        <taxon>Dikarya</taxon>
        <taxon>Ascomycota</taxon>
        <taxon>Pezizomycotina</taxon>
        <taxon>Dothideomycetes</taxon>
        <taxon>Dothideomycetidae</taxon>
        <taxon>Mycosphaerellales</taxon>
        <taxon>Extremaceae</taxon>
        <taxon>Vermiconidia</taxon>
    </lineage>
</organism>
<dbReference type="EMBL" id="JAUTXU010000089">
    <property type="protein sequence ID" value="KAK3709810.1"/>
    <property type="molecule type" value="Genomic_DNA"/>
</dbReference>